<keyword evidence="3" id="KW-1185">Reference proteome</keyword>
<proteinExistence type="predicted"/>
<name>A0ABS7FN92_9ACTN</name>
<accession>A0ABS7FN92</accession>
<dbReference type="Proteomes" id="UP000774570">
    <property type="component" value="Unassembled WGS sequence"/>
</dbReference>
<protein>
    <recommendedName>
        <fullName evidence="4">Urease accessory protein UreD</fullName>
    </recommendedName>
</protein>
<feature type="region of interest" description="Disordered" evidence="1">
    <location>
        <begin position="151"/>
        <end position="173"/>
    </location>
</feature>
<dbReference type="EMBL" id="JAIBOA010000003">
    <property type="protein sequence ID" value="MBW8481863.1"/>
    <property type="molecule type" value="Genomic_DNA"/>
</dbReference>
<gene>
    <name evidence="2" type="ORF">K1Y72_05750</name>
</gene>
<evidence type="ECO:0008006" key="4">
    <source>
        <dbReference type="Google" id="ProtNLM"/>
    </source>
</evidence>
<reference evidence="2 3" key="1">
    <citation type="submission" date="2021-07" db="EMBL/GenBank/DDBJ databases">
        <title>Actinomadura sp. PM05-2 isolated from lichen.</title>
        <authorList>
            <person name="Somphong A."/>
            <person name="Phongsopitanun W."/>
            <person name="Tanasupawat S."/>
            <person name="Peongsungnone V."/>
        </authorList>
    </citation>
    <scope>NUCLEOTIDE SEQUENCE [LARGE SCALE GENOMIC DNA]</scope>
    <source>
        <strain evidence="2 3">PM05-2</strain>
    </source>
</reference>
<comment type="caution">
    <text evidence="2">The sequence shown here is derived from an EMBL/GenBank/DDBJ whole genome shotgun (WGS) entry which is preliminary data.</text>
</comment>
<evidence type="ECO:0000313" key="2">
    <source>
        <dbReference type="EMBL" id="MBW8481863.1"/>
    </source>
</evidence>
<evidence type="ECO:0000313" key="3">
    <source>
        <dbReference type="Proteomes" id="UP000774570"/>
    </source>
</evidence>
<evidence type="ECO:0000256" key="1">
    <source>
        <dbReference type="SAM" id="MobiDB-lite"/>
    </source>
</evidence>
<sequence>MGAPPAPGPGTAGPRRPPQRVLSGVVLDASPHLLVLHTADGERRLAMTGETSVRHGGLSGGLAALTAGCSVVVRQAPQGPAAERLWVEPARIAGTILACGRGTVEVEMGPHRGRATVVVPPAARGPVQVRHPRLEPGFLFDAICVRTPDGPRAVRPGTPQPAHRAGRPAAASRSAPAAELVQGTVTWFGDCVSAPGRGAAYPAVDPEGDAGGCAAAPRGCVPLPYLSLGSEIGVHNECGGHEGTVPVTECGCAAARWCDRCVECGTSPRGRLAELTPEAFVALGGDLEKGCFNAVLRPGAPAPPAGPARRRGWAW</sequence>
<feature type="compositionally biased region" description="Low complexity" evidence="1">
    <location>
        <begin position="161"/>
        <end position="173"/>
    </location>
</feature>
<organism evidence="2 3">
    <name type="scientific">Actinomadura parmotrematis</name>
    <dbReference type="NCBI Taxonomy" id="2864039"/>
    <lineage>
        <taxon>Bacteria</taxon>
        <taxon>Bacillati</taxon>
        <taxon>Actinomycetota</taxon>
        <taxon>Actinomycetes</taxon>
        <taxon>Streptosporangiales</taxon>
        <taxon>Thermomonosporaceae</taxon>
        <taxon>Actinomadura</taxon>
    </lineage>
</organism>